<keyword evidence="1" id="KW-1133">Transmembrane helix</keyword>
<keyword evidence="3" id="KW-1185">Reference proteome</keyword>
<keyword evidence="1" id="KW-0472">Membrane</keyword>
<organism evidence="2 3">
    <name type="scientific">Streptomyces flaveolus</name>
    <dbReference type="NCBI Taxonomy" id="67297"/>
    <lineage>
        <taxon>Bacteria</taxon>
        <taxon>Bacillati</taxon>
        <taxon>Actinomycetota</taxon>
        <taxon>Actinomycetes</taxon>
        <taxon>Kitasatosporales</taxon>
        <taxon>Streptomycetaceae</taxon>
        <taxon>Streptomyces</taxon>
    </lineage>
</organism>
<accession>A0ABV3AE55</accession>
<name>A0ABV3AE55_9ACTN</name>
<proteinExistence type="predicted"/>
<dbReference type="RefSeq" id="WP_359258272.1">
    <property type="nucleotide sequence ID" value="NZ_JBFAEG010000017.1"/>
</dbReference>
<evidence type="ECO:0000313" key="3">
    <source>
        <dbReference type="Proteomes" id="UP001551011"/>
    </source>
</evidence>
<dbReference type="EMBL" id="JBFAEG010000017">
    <property type="protein sequence ID" value="MEU5709870.1"/>
    <property type="molecule type" value="Genomic_DNA"/>
</dbReference>
<gene>
    <name evidence="2" type="ORF">AB0H04_23835</name>
</gene>
<evidence type="ECO:0000313" key="2">
    <source>
        <dbReference type="EMBL" id="MEU5709870.1"/>
    </source>
</evidence>
<protein>
    <submittedName>
        <fullName evidence="2">Uncharacterized protein</fullName>
    </submittedName>
</protein>
<reference evidence="2 3" key="1">
    <citation type="submission" date="2024-06" db="EMBL/GenBank/DDBJ databases">
        <title>The Natural Products Discovery Center: Release of the First 8490 Sequenced Strains for Exploring Actinobacteria Biosynthetic Diversity.</title>
        <authorList>
            <person name="Kalkreuter E."/>
            <person name="Kautsar S.A."/>
            <person name="Yang D."/>
            <person name="Bader C.D."/>
            <person name="Teijaro C.N."/>
            <person name="Fluegel L."/>
            <person name="Davis C.M."/>
            <person name="Simpson J.R."/>
            <person name="Lauterbach L."/>
            <person name="Steele A.D."/>
            <person name="Gui C."/>
            <person name="Meng S."/>
            <person name="Li G."/>
            <person name="Viehrig K."/>
            <person name="Ye F."/>
            <person name="Su P."/>
            <person name="Kiefer A.F."/>
            <person name="Nichols A."/>
            <person name="Cepeda A.J."/>
            <person name="Yan W."/>
            <person name="Fan B."/>
            <person name="Jiang Y."/>
            <person name="Adhikari A."/>
            <person name="Zheng C.-J."/>
            <person name="Schuster L."/>
            <person name="Cowan T.M."/>
            <person name="Smanski M.J."/>
            <person name="Chevrette M.G."/>
            <person name="De Carvalho L.P.S."/>
            <person name="Shen B."/>
        </authorList>
    </citation>
    <scope>NUCLEOTIDE SEQUENCE [LARGE SCALE GENOMIC DNA]</scope>
    <source>
        <strain evidence="2 3">NPDC020594</strain>
    </source>
</reference>
<feature type="transmembrane region" description="Helical" evidence="1">
    <location>
        <begin position="50"/>
        <end position="69"/>
    </location>
</feature>
<comment type="caution">
    <text evidence="2">The sequence shown here is derived from an EMBL/GenBank/DDBJ whole genome shotgun (WGS) entry which is preliminary data.</text>
</comment>
<sequence>MSTHHPGAPAPQSELSRTAARPLTAAQVCGITVFPLLGTGLTLAGMPVSGVLTLLAGCGGIGAATIAAAGRGRRLLTALASAAVRAAAGTEIGAK</sequence>
<dbReference type="Proteomes" id="UP001551011">
    <property type="component" value="Unassembled WGS sequence"/>
</dbReference>
<keyword evidence="1" id="KW-0812">Transmembrane</keyword>
<evidence type="ECO:0000256" key="1">
    <source>
        <dbReference type="SAM" id="Phobius"/>
    </source>
</evidence>